<feature type="transmembrane region" description="Helical" evidence="1">
    <location>
        <begin position="48"/>
        <end position="68"/>
    </location>
</feature>
<keyword evidence="1" id="KW-0472">Membrane</keyword>
<sequence>LTITVGRVSLPGMSSYGGARLIMEYIPALSMFAGISAGYLIRGQKTKYSTLFLLIILLGFLPSIIKLIQIHPNENVYFNFIVGGLSGAKEKNLDSWGNSYGNAYYPAITWLNKNSEKDSRLTLPINSIVNIPRYKLRGDISLSETYWSGPSHEGEYVLELTHNYPPRNWYSLKYLETVMEPVYEVKVDGVAIAKLWKNDSKFVKEEYRNLKKIALELDIKKVQNQLIINLPEIRKLMQISIDIPTQNCKPIKTGFVRTSVDDTTWSREPEDIARDQLKQAAIREAEDTFDFYFVAKDTKIIVFEIENEDACLLSGSTAWATVLQVP</sequence>
<organism evidence="2 3">
    <name type="scientific">Candidatus Wolfebacteria bacterium GW2011_GWB1_41_12</name>
    <dbReference type="NCBI Taxonomy" id="1619006"/>
    <lineage>
        <taxon>Bacteria</taxon>
        <taxon>Candidatus Wolfeibacteriota</taxon>
    </lineage>
</organism>
<dbReference type="AlphaFoldDB" id="A0A0G0ULM8"/>
<keyword evidence="1" id="KW-0812">Transmembrane</keyword>
<evidence type="ECO:0000313" key="3">
    <source>
        <dbReference type="Proteomes" id="UP000033918"/>
    </source>
</evidence>
<feature type="non-terminal residue" evidence="2">
    <location>
        <position position="1"/>
    </location>
</feature>
<evidence type="ECO:0000256" key="1">
    <source>
        <dbReference type="SAM" id="Phobius"/>
    </source>
</evidence>
<feature type="transmembrane region" description="Helical" evidence="1">
    <location>
        <begin position="22"/>
        <end position="41"/>
    </location>
</feature>
<accession>A0A0G0ULM8</accession>
<keyword evidence="1" id="KW-1133">Transmembrane helix</keyword>
<reference evidence="2 3" key="1">
    <citation type="journal article" date="2015" name="Nature">
        <title>rRNA introns, odd ribosomes, and small enigmatic genomes across a large radiation of phyla.</title>
        <authorList>
            <person name="Brown C.T."/>
            <person name="Hug L.A."/>
            <person name="Thomas B.C."/>
            <person name="Sharon I."/>
            <person name="Castelle C.J."/>
            <person name="Singh A."/>
            <person name="Wilkins M.J."/>
            <person name="Williams K.H."/>
            <person name="Banfield J.F."/>
        </authorList>
    </citation>
    <scope>NUCLEOTIDE SEQUENCE [LARGE SCALE GENOMIC DNA]</scope>
</reference>
<proteinExistence type="predicted"/>
<dbReference type="Proteomes" id="UP000033918">
    <property type="component" value="Unassembled WGS sequence"/>
</dbReference>
<gene>
    <name evidence="2" type="ORF">UU38_C0007G0008</name>
</gene>
<dbReference type="EMBL" id="LCAK01000007">
    <property type="protein sequence ID" value="KKR88426.1"/>
    <property type="molecule type" value="Genomic_DNA"/>
</dbReference>
<comment type="caution">
    <text evidence="2">The sequence shown here is derived from an EMBL/GenBank/DDBJ whole genome shotgun (WGS) entry which is preliminary data.</text>
</comment>
<name>A0A0G0ULM8_9BACT</name>
<evidence type="ECO:0000313" key="2">
    <source>
        <dbReference type="EMBL" id="KKR88426.1"/>
    </source>
</evidence>
<protein>
    <submittedName>
        <fullName evidence="2">Uncharacterized protein</fullName>
    </submittedName>
</protein>